<name>A0A1T4MT81_9SPIR</name>
<dbReference type="SMART" id="SM00471">
    <property type="entry name" value="HDc"/>
    <property type="match status" value="1"/>
</dbReference>
<keyword evidence="4" id="KW-0418">Kinase</keyword>
<dbReference type="RefSeq" id="WP_078930732.1">
    <property type="nucleotide sequence ID" value="NZ_FUXC01000004.1"/>
</dbReference>
<proteinExistence type="inferred from homology"/>
<dbReference type="InterPro" id="IPR003607">
    <property type="entry name" value="HD/PDEase_dom"/>
</dbReference>
<protein>
    <submittedName>
        <fullName evidence="4">GTP pyrophosphokinase</fullName>
    </submittedName>
</protein>
<evidence type="ECO:0000313" key="5">
    <source>
        <dbReference type="Proteomes" id="UP000190395"/>
    </source>
</evidence>
<gene>
    <name evidence="4" type="ORF">SAMN02745152_00987</name>
</gene>
<dbReference type="EMBL" id="FUXC01000004">
    <property type="protein sequence ID" value="SJZ69965.1"/>
    <property type="molecule type" value="Genomic_DNA"/>
</dbReference>
<evidence type="ECO:0000259" key="3">
    <source>
        <dbReference type="PROSITE" id="PS51880"/>
    </source>
</evidence>
<dbReference type="Pfam" id="PF13328">
    <property type="entry name" value="HD_4"/>
    <property type="match status" value="1"/>
</dbReference>
<dbReference type="NCBIfam" id="TIGR00691">
    <property type="entry name" value="spoT_relA"/>
    <property type="match status" value="1"/>
</dbReference>
<organism evidence="4 5">
    <name type="scientific">Treponema berlinense</name>
    <dbReference type="NCBI Taxonomy" id="225004"/>
    <lineage>
        <taxon>Bacteria</taxon>
        <taxon>Pseudomonadati</taxon>
        <taxon>Spirochaetota</taxon>
        <taxon>Spirochaetia</taxon>
        <taxon>Spirochaetales</taxon>
        <taxon>Treponemataceae</taxon>
        <taxon>Treponema</taxon>
    </lineage>
</organism>
<dbReference type="AlphaFoldDB" id="A0A1T4MT81"/>
<dbReference type="GeneID" id="303367240"/>
<dbReference type="PROSITE" id="PS51880">
    <property type="entry name" value="TGS"/>
    <property type="match status" value="1"/>
</dbReference>
<dbReference type="GO" id="GO:0015949">
    <property type="term" value="P:nucleobase-containing small molecule interconversion"/>
    <property type="evidence" value="ECO:0007669"/>
    <property type="project" value="UniProtKB-ARBA"/>
</dbReference>
<sequence>MAFDIITNSTEFDKEILLKQFFATFGENYTQQEKDLFTQAWNFLCEKTSALTRSCGKPYHLHPMRVASILAESKMDGECIVCGLLHSIFEIPDITTKEVEDKFGPVIERIVYDTSRITGMKINASSIQQADNIRKMLFAMIDDVRVILVKLADRLDRMRHLKSIEEKKQRLVAAEVIDIWAPLADRLGMQTMKNELEDLSLKYSNPDVFQQIKAIVNQKQGERASYLDKAVQAIYKASEKAGIKVTVSSRAKHFYSIYKKMQKRNVPAAQLYDLLALRVICQTNAECYTLIGIVHGLWKPMEGRFKDYIAMPKANGYRSLHTTVMCEGRPLEIQIRTQEMHEQAEHGVASHWLYKKGTNHDKVDVSNLGIFNQLQSLKNEKLSDESFFAELKGELLSDEIFVFTPKGDVIHLPAGSNAIDFAYSVHSKVGEKIVGAKADGKIIPLTQPLKNTQIIEIITNPQAHPTENQLKSVHTSKARSRIHSWLVANDPTFVDKAAEAQRAADLAANNGRARAIQEEKKRKRSVNPELAEKKIDERYTGEVKVEGMKNVFYKLAGCCRPRPGDVIVGYSSTRNGIMVHRADCLTFQRIENIEHRMVDVSWAVRELPQKKV</sequence>
<feature type="region of interest" description="Disordered" evidence="2">
    <location>
        <begin position="510"/>
        <end position="529"/>
    </location>
</feature>
<reference evidence="4 5" key="1">
    <citation type="submission" date="2017-02" db="EMBL/GenBank/DDBJ databases">
        <authorList>
            <person name="Peterson S.W."/>
        </authorList>
    </citation>
    <scope>NUCLEOTIDE SEQUENCE [LARGE SCALE GENOMIC DNA]</scope>
    <source>
        <strain evidence="4 5">ATCC BAA-909</strain>
    </source>
</reference>
<dbReference type="SMART" id="SM00954">
    <property type="entry name" value="RelA_SpoT"/>
    <property type="match status" value="1"/>
</dbReference>
<dbReference type="GO" id="GO:0016301">
    <property type="term" value="F:kinase activity"/>
    <property type="evidence" value="ECO:0007669"/>
    <property type="project" value="UniProtKB-KW"/>
</dbReference>
<evidence type="ECO:0000313" key="4">
    <source>
        <dbReference type="EMBL" id="SJZ69965.1"/>
    </source>
</evidence>
<dbReference type="FunFam" id="3.30.460.10:FF:000001">
    <property type="entry name" value="GTP pyrophosphokinase RelA"/>
    <property type="match status" value="1"/>
</dbReference>
<dbReference type="CDD" id="cd01668">
    <property type="entry name" value="TGS_RSH"/>
    <property type="match status" value="1"/>
</dbReference>
<accession>A0A1T4MT81</accession>
<dbReference type="Pfam" id="PF02824">
    <property type="entry name" value="TGS"/>
    <property type="match status" value="1"/>
</dbReference>
<feature type="domain" description="TGS" evidence="3">
    <location>
        <begin position="398"/>
        <end position="459"/>
    </location>
</feature>
<dbReference type="InterPro" id="IPR033655">
    <property type="entry name" value="TGS_RelA/SpoT"/>
</dbReference>
<dbReference type="SUPFAM" id="SSF109604">
    <property type="entry name" value="HD-domain/PDEase-like"/>
    <property type="match status" value="1"/>
</dbReference>
<dbReference type="GO" id="GO:0015969">
    <property type="term" value="P:guanosine tetraphosphate metabolic process"/>
    <property type="evidence" value="ECO:0007669"/>
    <property type="project" value="InterPro"/>
</dbReference>
<comment type="similarity">
    <text evidence="1">Belongs to the relA/spoT family.</text>
</comment>
<dbReference type="SUPFAM" id="SSF81301">
    <property type="entry name" value="Nucleotidyltransferase"/>
    <property type="match status" value="1"/>
</dbReference>
<dbReference type="PANTHER" id="PTHR21262:SF31">
    <property type="entry name" value="GTP PYROPHOSPHOKINASE"/>
    <property type="match status" value="1"/>
</dbReference>
<dbReference type="STRING" id="225004.SAMN02745152_00987"/>
<keyword evidence="4" id="KW-0808">Transferase</keyword>
<dbReference type="InterPro" id="IPR004095">
    <property type="entry name" value="TGS"/>
</dbReference>
<dbReference type="CDD" id="cd05399">
    <property type="entry name" value="NT_Rel-Spo_like"/>
    <property type="match status" value="1"/>
</dbReference>
<keyword evidence="5" id="KW-1185">Reference proteome</keyword>
<dbReference type="Proteomes" id="UP000190395">
    <property type="component" value="Unassembled WGS sequence"/>
</dbReference>
<dbReference type="PANTHER" id="PTHR21262">
    <property type="entry name" value="GUANOSINE-3',5'-BIS DIPHOSPHATE 3'-PYROPHOSPHOHYDROLASE"/>
    <property type="match status" value="1"/>
</dbReference>
<dbReference type="Pfam" id="PF04607">
    <property type="entry name" value="RelA_SpoT"/>
    <property type="match status" value="1"/>
</dbReference>
<dbReference type="InterPro" id="IPR012675">
    <property type="entry name" value="Beta-grasp_dom_sf"/>
</dbReference>
<dbReference type="Gene3D" id="3.30.460.10">
    <property type="entry name" value="Beta Polymerase, domain 2"/>
    <property type="match status" value="1"/>
</dbReference>
<dbReference type="OrthoDB" id="9805041at2"/>
<comment type="function">
    <text evidence="1">In eubacteria ppGpp (guanosine 3'-diphosphate 5'-diphosphate) is a mediator of the stringent response that coordinates a variety of cellular activities in response to changes in nutritional abundance.</text>
</comment>
<evidence type="ECO:0000256" key="2">
    <source>
        <dbReference type="SAM" id="MobiDB-lite"/>
    </source>
</evidence>
<dbReference type="Gene3D" id="1.10.3210.10">
    <property type="entry name" value="Hypothetical protein af1432"/>
    <property type="match status" value="1"/>
</dbReference>
<dbReference type="Gene3D" id="3.10.20.30">
    <property type="match status" value="1"/>
</dbReference>
<dbReference type="SUPFAM" id="SSF81271">
    <property type="entry name" value="TGS-like"/>
    <property type="match status" value="1"/>
</dbReference>
<dbReference type="GO" id="GO:0005886">
    <property type="term" value="C:plasma membrane"/>
    <property type="evidence" value="ECO:0007669"/>
    <property type="project" value="TreeGrafter"/>
</dbReference>
<dbReference type="InterPro" id="IPR007685">
    <property type="entry name" value="RelA_SpoT"/>
</dbReference>
<dbReference type="InterPro" id="IPR004811">
    <property type="entry name" value="RelA/Spo_fam"/>
</dbReference>
<dbReference type="FunFam" id="3.10.20.30:FF:000002">
    <property type="entry name" value="GTP pyrophosphokinase (RelA/SpoT)"/>
    <property type="match status" value="1"/>
</dbReference>
<dbReference type="InterPro" id="IPR043519">
    <property type="entry name" value="NT_sf"/>
</dbReference>
<evidence type="ECO:0000256" key="1">
    <source>
        <dbReference type="RuleBase" id="RU003847"/>
    </source>
</evidence>
<dbReference type="InterPro" id="IPR012676">
    <property type="entry name" value="TGS-like"/>
</dbReference>